<keyword evidence="3" id="KW-1185">Reference proteome</keyword>
<reference evidence="2 3" key="2">
    <citation type="journal article" date="2008" name="Science">
        <title>Environmental genomics reveals a single-species ecosystem deep within Earth.</title>
        <authorList>
            <person name="Chivian D."/>
            <person name="Brodie E.L."/>
            <person name="Alm E.J."/>
            <person name="Culley D.E."/>
            <person name="Dehal P.S."/>
            <person name="Desantis T.Z."/>
            <person name="Gihring T.M."/>
            <person name="Lapidus A."/>
            <person name="Lin L.H."/>
            <person name="Lowry S.R."/>
            <person name="Moser D.P."/>
            <person name="Richardson P.M."/>
            <person name="Southam G."/>
            <person name="Wanger G."/>
            <person name="Pratt L.M."/>
            <person name="Andersen G.L."/>
            <person name="Hazen T.C."/>
            <person name="Brockman F.J."/>
            <person name="Arkin A.P."/>
            <person name="Onstott T.C."/>
        </authorList>
    </citation>
    <scope>NUCLEOTIDE SEQUENCE [LARGE SCALE GENOMIC DNA]</scope>
    <source>
        <strain evidence="2 3">MP104C</strain>
    </source>
</reference>
<dbReference type="Gene3D" id="3.40.109.10">
    <property type="entry name" value="NADH Oxidase"/>
    <property type="match status" value="1"/>
</dbReference>
<evidence type="ECO:0000259" key="1">
    <source>
        <dbReference type="Pfam" id="PF00881"/>
    </source>
</evidence>
<name>B1I2I1_DESAP</name>
<dbReference type="STRING" id="477974.Daud_0678"/>
<dbReference type="CDD" id="cd02142">
    <property type="entry name" value="McbC_SagB-like_oxidoreductase"/>
    <property type="match status" value="1"/>
</dbReference>
<reference evidence="3" key="1">
    <citation type="submission" date="2007-10" db="EMBL/GenBank/DDBJ databases">
        <title>Complete sequence of chromosome of Desulforudis audaxviator MP104C.</title>
        <authorList>
            <person name="Copeland A."/>
            <person name="Lucas S."/>
            <person name="Lapidus A."/>
            <person name="Barry K."/>
            <person name="Glavina del Rio T."/>
            <person name="Dalin E."/>
            <person name="Tice H."/>
            <person name="Bruce D."/>
            <person name="Pitluck S."/>
            <person name="Lowry S.R."/>
            <person name="Larimer F."/>
            <person name="Land M.L."/>
            <person name="Hauser L."/>
            <person name="Kyrpides N."/>
            <person name="Ivanova N.N."/>
            <person name="Richardson P."/>
        </authorList>
    </citation>
    <scope>NUCLEOTIDE SEQUENCE [LARGE SCALE GENOMIC DNA]</scope>
    <source>
        <strain evidence="3">MP104C</strain>
    </source>
</reference>
<dbReference type="SUPFAM" id="SSF55469">
    <property type="entry name" value="FMN-dependent nitroreductase-like"/>
    <property type="match status" value="1"/>
</dbReference>
<sequence length="242" mass="26810">MSKGPGDLFQVGTKYSRHNVPAGMLSGVYPPQPYKRYEDVPVLPLPEPSTEGGRPLWEVVRRRRSVRRYAQRPLTLIELSQLLWATQGITAHKGGYALRSAPSAGALYPVETYLVVNAVEEVSPGAYHYEVGTHRLAQLKRGRFGPLVAEAALGQTKLERCAVIFIWSAVLPRITWRYHQRSYRYIYLDAGHIAQNLALAAAGLDLGTCQIGAFFDDELNEFLALDGTDETVIYLSAVGPLP</sequence>
<dbReference type="HOGENOM" id="CLU_059362_3_1_9"/>
<proteinExistence type="predicted"/>
<evidence type="ECO:0000313" key="3">
    <source>
        <dbReference type="Proteomes" id="UP000008544"/>
    </source>
</evidence>
<dbReference type="AlphaFoldDB" id="B1I2I1"/>
<protein>
    <submittedName>
        <fullName evidence="2">Nitroreductase</fullName>
    </submittedName>
</protein>
<dbReference type="InterPro" id="IPR029479">
    <property type="entry name" value="Nitroreductase"/>
</dbReference>
<dbReference type="InterPro" id="IPR000415">
    <property type="entry name" value="Nitroreductase-like"/>
</dbReference>
<dbReference type="EMBL" id="CP000860">
    <property type="protein sequence ID" value="ACA59212.1"/>
    <property type="molecule type" value="Genomic_DNA"/>
</dbReference>
<dbReference type="PANTHER" id="PTHR43745">
    <property type="entry name" value="NITROREDUCTASE MJ1384-RELATED"/>
    <property type="match status" value="1"/>
</dbReference>
<dbReference type="Proteomes" id="UP000008544">
    <property type="component" value="Chromosome"/>
</dbReference>
<gene>
    <name evidence="2" type="ordered locus">Daud_0678</name>
</gene>
<dbReference type="GO" id="GO:0016491">
    <property type="term" value="F:oxidoreductase activity"/>
    <property type="evidence" value="ECO:0007669"/>
    <property type="project" value="InterPro"/>
</dbReference>
<evidence type="ECO:0000313" key="2">
    <source>
        <dbReference type="EMBL" id="ACA59212.1"/>
    </source>
</evidence>
<dbReference type="PANTHER" id="PTHR43745:SF2">
    <property type="entry name" value="NITROREDUCTASE MJ1384-RELATED"/>
    <property type="match status" value="1"/>
</dbReference>
<dbReference type="NCBIfam" id="TIGR03605">
    <property type="entry name" value="antibiot_sagB"/>
    <property type="match status" value="1"/>
</dbReference>
<dbReference type="Pfam" id="PF00881">
    <property type="entry name" value="Nitroreductase"/>
    <property type="match status" value="1"/>
</dbReference>
<organism evidence="2 3">
    <name type="scientific">Desulforudis audaxviator (strain MP104C)</name>
    <dbReference type="NCBI Taxonomy" id="477974"/>
    <lineage>
        <taxon>Bacteria</taxon>
        <taxon>Bacillati</taxon>
        <taxon>Bacillota</taxon>
        <taxon>Clostridia</taxon>
        <taxon>Thermoanaerobacterales</taxon>
        <taxon>Candidatus Desulforudaceae</taxon>
        <taxon>Candidatus Desulforudis</taxon>
    </lineage>
</organism>
<accession>B1I2I1</accession>
<dbReference type="eggNOG" id="COG0778">
    <property type="taxonomic scope" value="Bacteria"/>
</dbReference>
<dbReference type="OrthoDB" id="9801593at2"/>
<dbReference type="InterPro" id="IPR052544">
    <property type="entry name" value="Bacteriocin_Proc_Enz"/>
</dbReference>
<dbReference type="KEGG" id="dau:Daud_0678"/>
<feature type="domain" description="Nitroreductase" evidence="1">
    <location>
        <begin position="60"/>
        <end position="239"/>
    </location>
</feature>
<dbReference type="InterPro" id="IPR020051">
    <property type="entry name" value="SagB-type_dehydrogenase"/>
</dbReference>